<evidence type="ECO:0000313" key="1">
    <source>
        <dbReference type="EMBL" id="PQA29109.1"/>
    </source>
</evidence>
<dbReference type="EMBL" id="PTQZ01000336">
    <property type="protein sequence ID" value="PQA29109.1"/>
    <property type="molecule type" value="Genomic_DNA"/>
</dbReference>
<protein>
    <submittedName>
        <fullName evidence="1">Uncharacterized protein</fullName>
    </submittedName>
</protein>
<dbReference type="AlphaFoldDB" id="A0A2P6AQC4"/>
<comment type="caution">
    <text evidence="1">The sequence shown here is derived from an EMBL/GenBank/DDBJ whole genome shotgun (WGS) entry which is preliminary data.</text>
</comment>
<sequence>FTDRPDAAFFGLGQIVLPQGQRREALALGLGRLVVAGETILFDRWWPAPTVDAPRFDNYRWLATMVNRDCRLEISIDGGNPRLVPWLELDDLLPGGGSRLLRVTPFAAFRLRLFRRGRAEPLHDLRSPGGLLMMAVPGAIADASA</sequence>
<reference evidence="2" key="1">
    <citation type="submission" date="2018-02" db="EMBL/GenBank/DDBJ databases">
        <title>Genome sequencing of Solimonas sp. HR-BB.</title>
        <authorList>
            <person name="Lee Y."/>
            <person name="Jeon C.O."/>
        </authorList>
    </citation>
    <scope>NUCLEOTIDE SEQUENCE [LARGE SCALE GENOMIC DNA]</scope>
    <source>
        <strain evidence="2">HR-E</strain>
    </source>
</reference>
<gene>
    <name evidence="1" type="ORF">C5O18_09725</name>
</gene>
<dbReference type="OrthoDB" id="6717119at2"/>
<organism evidence="1 2">
    <name type="scientific">Amnimonas aquatica</name>
    <dbReference type="NCBI Taxonomy" id="2094561"/>
    <lineage>
        <taxon>Bacteria</taxon>
        <taxon>Pseudomonadati</taxon>
        <taxon>Pseudomonadota</taxon>
        <taxon>Gammaproteobacteria</taxon>
        <taxon>Moraxellales</taxon>
        <taxon>Moraxellaceae</taxon>
        <taxon>Amnimonas</taxon>
    </lineage>
</organism>
<name>A0A2P6AQC4_9GAMM</name>
<dbReference type="RefSeq" id="WP_158249332.1">
    <property type="nucleotide sequence ID" value="NZ_PTQZ01000336.1"/>
</dbReference>
<evidence type="ECO:0000313" key="2">
    <source>
        <dbReference type="Proteomes" id="UP000243900"/>
    </source>
</evidence>
<feature type="non-terminal residue" evidence="1">
    <location>
        <position position="1"/>
    </location>
</feature>
<dbReference type="Proteomes" id="UP000243900">
    <property type="component" value="Unassembled WGS sequence"/>
</dbReference>
<keyword evidence="2" id="KW-1185">Reference proteome</keyword>
<accession>A0A2P6AQC4</accession>
<proteinExistence type="predicted"/>